<evidence type="ECO:0000313" key="1">
    <source>
        <dbReference type="EMBL" id="KAI0087561.1"/>
    </source>
</evidence>
<sequence length="359" mass="40906">MTSEDAICSTLAIDDNNPHPRSGNSLVPNLLEKLEVPELRNLLELRKQGWSDKKFDQAFSAQRALAVAPNRRAKIAWFKMMKDAFGEMNDFASFAPISGDYKFLDLGCCPGGFTSYILSSNPDAKGVGISLPVQQGGHEYSLEPRLRSRMKLNWADLTYYKLHPSMHELRGKELQPLPDTYKDFDLVILDSHYLHDLYLSPVLAQPEPWDNHRLWVSQMIIALRSIKDGGTIVIKLSHVEWTATAQDLYLLDILSSELRTYKPRKAHTKRGTFYAIAKGVGHGRKGSLKAEFIQKYEDLWHEISFGGEEGKGRWLAKDDFNFIVSYEELADEYLERLAELGKDPWIIQANSLRKMLKAT</sequence>
<organism evidence="1 2">
    <name type="scientific">Irpex rosettiformis</name>
    <dbReference type="NCBI Taxonomy" id="378272"/>
    <lineage>
        <taxon>Eukaryota</taxon>
        <taxon>Fungi</taxon>
        <taxon>Dikarya</taxon>
        <taxon>Basidiomycota</taxon>
        <taxon>Agaricomycotina</taxon>
        <taxon>Agaricomycetes</taxon>
        <taxon>Polyporales</taxon>
        <taxon>Irpicaceae</taxon>
        <taxon>Irpex</taxon>
    </lineage>
</organism>
<reference evidence="1" key="1">
    <citation type="journal article" date="2021" name="Environ. Microbiol.">
        <title>Gene family expansions and transcriptome signatures uncover fungal adaptations to wood decay.</title>
        <authorList>
            <person name="Hage H."/>
            <person name="Miyauchi S."/>
            <person name="Viragh M."/>
            <person name="Drula E."/>
            <person name="Min B."/>
            <person name="Chaduli D."/>
            <person name="Navarro D."/>
            <person name="Favel A."/>
            <person name="Norest M."/>
            <person name="Lesage-Meessen L."/>
            <person name="Balint B."/>
            <person name="Merenyi Z."/>
            <person name="de Eugenio L."/>
            <person name="Morin E."/>
            <person name="Martinez A.T."/>
            <person name="Baldrian P."/>
            <person name="Stursova M."/>
            <person name="Martinez M.J."/>
            <person name="Novotny C."/>
            <person name="Magnuson J.K."/>
            <person name="Spatafora J.W."/>
            <person name="Maurice S."/>
            <person name="Pangilinan J."/>
            <person name="Andreopoulos W."/>
            <person name="LaButti K."/>
            <person name="Hundley H."/>
            <person name="Na H."/>
            <person name="Kuo A."/>
            <person name="Barry K."/>
            <person name="Lipzen A."/>
            <person name="Henrissat B."/>
            <person name="Riley R."/>
            <person name="Ahrendt S."/>
            <person name="Nagy L.G."/>
            <person name="Grigoriev I.V."/>
            <person name="Martin F."/>
            <person name="Rosso M.N."/>
        </authorList>
    </citation>
    <scope>NUCLEOTIDE SEQUENCE</scope>
    <source>
        <strain evidence="1">CBS 384.51</strain>
    </source>
</reference>
<gene>
    <name evidence="1" type="ORF">BDY19DRAFT_954328</name>
</gene>
<accession>A0ACB8TZW2</accession>
<dbReference type="Proteomes" id="UP001055072">
    <property type="component" value="Unassembled WGS sequence"/>
</dbReference>
<comment type="caution">
    <text evidence="1">The sequence shown here is derived from an EMBL/GenBank/DDBJ whole genome shotgun (WGS) entry which is preliminary data.</text>
</comment>
<dbReference type="EMBL" id="MU274917">
    <property type="protein sequence ID" value="KAI0087561.1"/>
    <property type="molecule type" value="Genomic_DNA"/>
</dbReference>
<name>A0ACB8TZW2_9APHY</name>
<keyword evidence="2" id="KW-1185">Reference proteome</keyword>
<protein>
    <submittedName>
        <fullName evidence="1">Uncharacterized protein</fullName>
    </submittedName>
</protein>
<proteinExistence type="predicted"/>
<evidence type="ECO:0000313" key="2">
    <source>
        <dbReference type="Proteomes" id="UP001055072"/>
    </source>
</evidence>